<feature type="transmembrane region" description="Helical" evidence="6">
    <location>
        <begin position="93"/>
        <end position="111"/>
    </location>
</feature>
<feature type="transmembrane region" description="Helical" evidence="6">
    <location>
        <begin position="203"/>
        <end position="225"/>
    </location>
</feature>
<feature type="domain" description="EamA" evidence="8">
    <location>
        <begin position="319"/>
        <end position="456"/>
    </location>
</feature>
<dbReference type="PANTHER" id="PTHR31218">
    <property type="entry name" value="WAT1-RELATED PROTEIN"/>
    <property type="match status" value="1"/>
</dbReference>
<organism evidence="9">
    <name type="scientific">Salix viminalis</name>
    <name type="common">Common osier</name>
    <name type="synonym">Basket willow</name>
    <dbReference type="NCBI Taxonomy" id="40686"/>
    <lineage>
        <taxon>Eukaryota</taxon>
        <taxon>Viridiplantae</taxon>
        <taxon>Streptophyta</taxon>
        <taxon>Embryophyta</taxon>
        <taxon>Tracheophyta</taxon>
        <taxon>Spermatophyta</taxon>
        <taxon>Magnoliopsida</taxon>
        <taxon>eudicotyledons</taxon>
        <taxon>Gunneridae</taxon>
        <taxon>Pentapetalae</taxon>
        <taxon>rosids</taxon>
        <taxon>fabids</taxon>
        <taxon>Malpighiales</taxon>
        <taxon>Salicaceae</taxon>
        <taxon>Saliceae</taxon>
        <taxon>Salix</taxon>
    </lineage>
</organism>
<dbReference type="EMBL" id="CAADRP010001918">
    <property type="protein sequence ID" value="VFU56312.1"/>
    <property type="molecule type" value="Genomic_DNA"/>
</dbReference>
<dbReference type="AlphaFoldDB" id="A0A6N2MPN2"/>
<dbReference type="SUPFAM" id="SSF103481">
    <property type="entry name" value="Multidrug resistance efflux transporter EmrE"/>
    <property type="match status" value="2"/>
</dbReference>
<feature type="transmembrane region" description="Helical" evidence="6">
    <location>
        <begin position="266"/>
        <end position="284"/>
    </location>
</feature>
<dbReference type="InterPro" id="IPR030184">
    <property type="entry name" value="WAT1-related"/>
</dbReference>
<dbReference type="GO" id="GO:0003735">
    <property type="term" value="F:structural constituent of ribosome"/>
    <property type="evidence" value="ECO:0007669"/>
    <property type="project" value="InterPro"/>
</dbReference>
<feature type="transmembrane region" description="Helical" evidence="6">
    <location>
        <begin position="141"/>
        <end position="162"/>
    </location>
</feature>
<name>A0A6N2MPN2_SALVM</name>
<sequence>MKTSSLLKRWISRWVRSRSMLESSIEAKRSLKNFRLNLISVRKVDMLEGVSIVRSEKVKDELVVDGNDIELVSRSAALINQKCHVKNKDIRKFLDGIYVYFIASSFHFLYMCHLERSSLSTMACIMKLYIALKGSAIRHQVLLAMTFIQFGFAGMTLISKAALNDGMNPLVFNAYRQVIATFVLALLVLLMERKKSGSLPFSLFCKIFVAALLGPTLSLDLYYVALHLTSATFAAAILNSIPVVTFVLAIIMGLETVGWRSFYGGLKILGIVITVGGSMLLSFYRRPASTGQPHSPIPGSSEGTFFVNKLEGRTRSILGPALMLLSAICWSTWLVVQSKLLELYPARLRLSALQCLISSVQSTIIAVALEREPNSWKIRWDIKLASLAYCGVFVTGAAYGLQIWCIEKKGPFYVSMFSPLALVLTAIFSAIFWAERLNWQSILGGILIVGGLYGVLWGRNKAEKQEIHNSESQTEQSPDIEKN</sequence>
<evidence type="ECO:0000256" key="1">
    <source>
        <dbReference type="ARBA" id="ARBA00004141"/>
    </source>
</evidence>
<dbReference type="InterPro" id="IPR000620">
    <property type="entry name" value="EamA_dom"/>
</dbReference>
<evidence type="ECO:0000256" key="5">
    <source>
        <dbReference type="ARBA" id="ARBA00023136"/>
    </source>
</evidence>
<evidence type="ECO:0000256" key="6">
    <source>
        <dbReference type="SAM" id="Phobius"/>
    </source>
</evidence>
<feature type="transmembrane region" description="Helical" evidence="6">
    <location>
        <begin position="384"/>
        <end position="405"/>
    </location>
</feature>
<dbReference type="GO" id="GO:0016020">
    <property type="term" value="C:membrane"/>
    <property type="evidence" value="ECO:0007669"/>
    <property type="project" value="UniProtKB-SubCell"/>
</dbReference>
<dbReference type="GO" id="GO:0006412">
    <property type="term" value="P:translation"/>
    <property type="evidence" value="ECO:0007669"/>
    <property type="project" value="InterPro"/>
</dbReference>
<keyword evidence="3 6" id="KW-0812">Transmembrane</keyword>
<proteinExistence type="inferred from homology"/>
<protein>
    <recommendedName>
        <fullName evidence="10">WAT1-related protein</fullName>
    </recommendedName>
</protein>
<evidence type="ECO:0000313" key="9">
    <source>
        <dbReference type="EMBL" id="VFU56312.1"/>
    </source>
</evidence>
<evidence type="ECO:0000256" key="2">
    <source>
        <dbReference type="ARBA" id="ARBA00007635"/>
    </source>
</evidence>
<dbReference type="Pfam" id="PF00892">
    <property type="entry name" value="EamA"/>
    <property type="match status" value="2"/>
</dbReference>
<dbReference type="GO" id="GO:0005840">
    <property type="term" value="C:ribosome"/>
    <property type="evidence" value="ECO:0007669"/>
    <property type="project" value="InterPro"/>
</dbReference>
<dbReference type="SUPFAM" id="SSF56053">
    <property type="entry name" value="Ribosomal protein L6"/>
    <property type="match status" value="1"/>
</dbReference>
<dbReference type="Gene3D" id="3.90.930.12">
    <property type="entry name" value="Ribosomal protein L6, alpha-beta domain"/>
    <property type="match status" value="1"/>
</dbReference>
<feature type="transmembrane region" description="Helical" evidence="6">
    <location>
        <begin position="174"/>
        <end position="191"/>
    </location>
</feature>
<evidence type="ECO:0008006" key="10">
    <source>
        <dbReference type="Google" id="ProtNLM"/>
    </source>
</evidence>
<evidence type="ECO:0000256" key="3">
    <source>
        <dbReference type="ARBA" id="ARBA00022692"/>
    </source>
</evidence>
<dbReference type="GO" id="GO:0022857">
    <property type="term" value="F:transmembrane transporter activity"/>
    <property type="evidence" value="ECO:0007669"/>
    <property type="project" value="InterPro"/>
</dbReference>
<feature type="transmembrane region" description="Helical" evidence="6">
    <location>
        <begin position="439"/>
        <end position="458"/>
    </location>
</feature>
<dbReference type="Pfam" id="PF00347">
    <property type="entry name" value="Ribosomal_L6"/>
    <property type="match status" value="1"/>
</dbReference>
<dbReference type="InterPro" id="IPR037185">
    <property type="entry name" value="EmrE-like"/>
</dbReference>
<accession>A0A6N2MPN2</accession>
<evidence type="ECO:0000259" key="8">
    <source>
        <dbReference type="Pfam" id="PF00892"/>
    </source>
</evidence>
<feature type="domain" description="EamA" evidence="8">
    <location>
        <begin position="149"/>
        <end position="276"/>
    </location>
</feature>
<feature type="transmembrane region" description="Helical" evidence="6">
    <location>
        <begin position="412"/>
        <end position="433"/>
    </location>
</feature>
<gene>
    <name evidence="9" type="ORF">SVIM_LOCUS403544</name>
</gene>
<comment type="subcellular location">
    <subcellularLocation>
        <location evidence="1">Membrane</location>
        <topology evidence="1">Multi-pass membrane protein</topology>
    </subcellularLocation>
</comment>
<keyword evidence="4 6" id="KW-1133">Transmembrane helix</keyword>
<evidence type="ECO:0000259" key="7">
    <source>
        <dbReference type="Pfam" id="PF00347"/>
    </source>
</evidence>
<feature type="transmembrane region" description="Helical" evidence="6">
    <location>
        <begin position="317"/>
        <end position="336"/>
    </location>
</feature>
<comment type="similarity">
    <text evidence="2">Belongs to the drug/metabolite transporter (DMT) superfamily. Plant drug/metabolite exporter (P-DME) (TC 2.A.7.4) family.</text>
</comment>
<dbReference type="GO" id="GO:0019843">
    <property type="term" value="F:rRNA binding"/>
    <property type="evidence" value="ECO:0007669"/>
    <property type="project" value="InterPro"/>
</dbReference>
<feature type="transmembrane region" description="Helical" evidence="6">
    <location>
        <begin position="231"/>
        <end position="254"/>
    </location>
</feature>
<feature type="domain" description="Large ribosomal subunit protein uL6 alpha-beta" evidence="7">
    <location>
        <begin position="42"/>
        <end position="96"/>
    </location>
</feature>
<keyword evidence="5 6" id="KW-0472">Membrane</keyword>
<dbReference type="InterPro" id="IPR036789">
    <property type="entry name" value="Ribosomal_uL6-like_a/b-dom_sf"/>
</dbReference>
<dbReference type="InterPro" id="IPR020040">
    <property type="entry name" value="Ribosomal_uL6_a/b-dom"/>
</dbReference>
<reference evidence="9" key="1">
    <citation type="submission" date="2019-03" db="EMBL/GenBank/DDBJ databases">
        <authorList>
            <person name="Mank J."/>
            <person name="Almeida P."/>
        </authorList>
    </citation>
    <scope>NUCLEOTIDE SEQUENCE</scope>
    <source>
        <strain evidence="9">78183</strain>
    </source>
</reference>
<evidence type="ECO:0000256" key="4">
    <source>
        <dbReference type="ARBA" id="ARBA00022989"/>
    </source>
</evidence>